<accession>A0A831A2K1</accession>
<dbReference type="Gene3D" id="3.40.1620.10">
    <property type="entry name" value="YefM-like domain"/>
    <property type="match status" value="1"/>
</dbReference>
<evidence type="ECO:0000256" key="2">
    <source>
        <dbReference type="RuleBase" id="RU362080"/>
    </source>
</evidence>
<organism evidence="3 4">
    <name type="scientific">Erwinia amylovora NBRC 12687 = CFBP 1232</name>
    <dbReference type="NCBI Taxonomy" id="1219359"/>
    <lineage>
        <taxon>Bacteria</taxon>
        <taxon>Pseudomonadati</taxon>
        <taxon>Pseudomonadota</taxon>
        <taxon>Gammaproteobacteria</taxon>
        <taxon>Enterobacterales</taxon>
        <taxon>Erwiniaceae</taxon>
        <taxon>Erwinia</taxon>
    </lineage>
</organism>
<reference evidence="3 4" key="2">
    <citation type="submission" date="2013-04" db="EMBL/GenBank/DDBJ databases">
        <title>Comparative genomics of 12 strains of Erwinia amylovora identifies a pan-genome with a large conserved core and provides insights into host specificity.</title>
        <authorList>
            <person name="Mann R.A."/>
            <person name="Smits T.H.M."/>
            <person name="Buehlmann A."/>
            <person name="Blom J."/>
            <person name="Goesmann A."/>
            <person name="Frey J.E."/>
            <person name="Plummer K.M."/>
            <person name="Beer S.V."/>
            <person name="Luck J."/>
            <person name="Duffy B."/>
            <person name="Rodoni B."/>
        </authorList>
    </citation>
    <scope>NUCLEOTIDE SEQUENCE [LARGE SCALE GENOMIC DNA]</scope>
    <source>
        <strain evidence="4">CFBP 1232</strain>
    </source>
</reference>
<dbReference type="NCBIfam" id="TIGR01552">
    <property type="entry name" value="phd_fam"/>
    <property type="match status" value="1"/>
</dbReference>
<dbReference type="EMBL" id="CAPB01000016">
    <property type="protein sequence ID" value="CCO93753.1"/>
    <property type="molecule type" value="Genomic_DNA"/>
</dbReference>
<dbReference type="InterPro" id="IPR036165">
    <property type="entry name" value="YefM-like_sf"/>
</dbReference>
<dbReference type="SUPFAM" id="SSF143120">
    <property type="entry name" value="YefM-like"/>
    <property type="match status" value="1"/>
</dbReference>
<dbReference type="Pfam" id="PF02604">
    <property type="entry name" value="PhdYeFM_antitox"/>
    <property type="match status" value="1"/>
</dbReference>
<name>A0A831A2K1_ERWAM</name>
<dbReference type="InterPro" id="IPR006442">
    <property type="entry name" value="Antitoxin_Phd/YefM"/>
</dbReference>
<dbReference type="GeneID" id="97606030"/>
<comment type="function">
    <text evidence="2">Antitoxin component of a type II toxin-antitoxin (TA) system.</text>
</comment>
<proteinExistence type="inferred from homology"/>
<protein>
    <recommendedName>
        <fullName evidence="2">Antitoxin</fullName>
    </recommendedName>
</protein>
<gene>
    <name evidence="3" type="ORF">BN437_1823</name>
</gene>
<dbReference type="RefSeq" id="WP_004157544.1">
    <property type="nucleotide sequence ID" value="NZ_BAYW01000009.1"/>
</dbReference>
<evidence type="ECO:0000256" key="1">
    <source>
        <dbReference type="ARBA" id="ARBA00009981"/>
    </source>
</evidence>
<comment type="caution">
    <text evidence="3">The sequence shown here is derived from an EMBL/GenBank/DDBJ whole genome shotgun (WGS) entry which is preliminary data.</text>
</comment>
<reference evidence="3 4" key="1">
    <citation type="submission" date="2012-11" db="EMBL/GenBank/DDBJ databases">
        <authorList>
            <person name="Linke B."/>
        </authorList>
    </citation>
    <scope>NUCLEOTIDE SEQUENCE [LARGE SCALE GENOMIC DNA]</scope>
    <source>
        <strain evidence="4">CFBP 1232</strain>
    </source>
</reference>
<evidence type="ECO:0000313" key="4">
    <source>
        <dbReference type="Proteomes" id="UP000013111"/>
    </source>
</evidence>
<dbReference type="AlphaFoldDB" id="A0A831A2K1"/>
<evidence type="ECO:0000313" key="3">
    <source>
        <dbReference type="EMBL" id="CCO93753.1"/>
    </source>
</evidence>
<dbReference type="Proteomes" id="UP000013111">
    <property type="component" value="Unassembled WGS sequence"/>
</dbReference>
<comment type="similarity">
    <text evidence="1 2">Belongs to the phD/YefM antitoxin family.</text>
</comment>
<sequence length="73" mass="8173">MQAINFTTARNELASVLDSVASGEPVMITRRSAKSVVVVDAAQYEKMQKIQAESDFDWLFTEHGQTLEALKNR</sequence>